<keyword evidence="22" id="KW-0009">Actin-binding</keyword>
<keyword evidence="5" id="KW-1003">Cell membrane</keyword>
<dbReference type="GO" id="GO:0016459">
    <property type="term" value="C:myosin complex"/>
    <property type="evidence" value="ECO:0007669"/>
    <property type="project" value="UniProtKB-KW"/>
</dbReference>
<protein>
    <recommendedName>
        <fullName evidence="4">chitin synthase</fullName>
        <ecNumber evidence="4">2.4.1.16</ecNumber>
    </recommendedName>
</protein>
<keyword evidence="14 22" id="KW-0518">Myosin</keyword>
<dbReference type="Gene3D" id="1.20.5.4820">
    <property type="match status" value="1"/>
</dbReference>
<feature type="region of interest" description="Disordered" evidence="24">
    <location>
        <begin position="832"/>
        <end position="936"/>
    </location>
</feature>
<dbReference type="Gene3D" id="3.90.550.10">
    <property type="entry name" value="Spore Coat Polysaccharide Biosynthesis Protein SpsA, Chain A"/>
    <property type="match status" value="1"/>
</dbReference>
<dbReference type="Gene3D" id="1.10.10.820">
    <property type="match status" value="1"/>
</dbReference>
<feature type="transmembrane region" description="Helical" evidence="25">
    <location>
        <begin position="1435"/>
        <end position="1455"/>
    </location>
</feature>
<dbReference type="CDD" id="cd04190">
    <property type="entry name" value="Chitin_synth_C"/>
    <property type="match status" value="1"/>
</dbReference>
<feature type="transmembrane region" description="Helical" evidence="25">
    <location>
        <begin position="2103"/>
        <end position="2125"/>
    </location>
</feature>
<keyword evidence="10 22" id="KW-0547">Nucleotide-binding</keyword>
<feature type="compositionally biased region" description="Basic and acidic residues" evidence="24">
    <location>
        <begin position="2696"/>
        <end position="2711"/>
    </location>
</feature>
<feature type="transmembrane region" description="Helical" evidence="25">
    <location>
        <begin position="2446"/>
        <end position="2468"/>
    </location>
</feature>
<dbReference type="SUPFAM" id="SSF53448">
    <property type="entry name" value="Nucleotide-diphospho-sugar transferases"/>
    <property type="match status" value="1"/>
</dbReference>
<keyword evidence="9" id="KW-0677">Repeat</keyword>
<feature type="transmembrane region" description="Helical" evidence="25">
    <location>
        <begin position="2137"/>
        <end position="2159"/>
    </location>
</feature>
<evidence type="ECO:0000256" key="11">
    <source>
        <dbReference type="ARBA" id="ARBA00022840"/>
    </source>
</evidence>
<evidence type="ECO:0000256" key="8">
    <source>
        <dbReference type="ARBA" id="ARBA00022692"/>
    </source>
</evidence>
<evidence type="ECO:0000256" key="10">
    <source>
        <dbReference type="ARBA" id="ARBA00022741"/>
    </source>
</evidence>
<keyword evidence="13 23" id="KW-0175">Coiled coil</keyword>
<keyword evidence="8 25" id="KW-0812">Transmembrane</keyword>
<dbReference type="Pfam" id="PF23000">
    <property type="entry name" value="ChitinSynthase_IV_N"/>
    <property type="match status" value="1"/>
</dbReference>
<dbReference type="InterPro" id="IPR052409">
    <property type="entry name" value="Myosin-III_kinase_activity"/>
</dbReference>
<evidence type="ECO:0000256" key="15">
    <source>
        <dbReference type="ARBA" id="ARBA00023136"/>
    </source>
</evidence>
<dbReference type="EMBL" id="KJ405458">
    <property type="protein sequence ID" value="AHX26706.1"/>
    <property type="molecule type" value="mRNA"/>
</dbReference>
<evidence type="ECO:0000256" key="12">
    <source>
        <dbReference type="ARBA" id="ARBA00022989"/>
    </source>
</evidence>
<evidence type="ECO:0000256" key="14">
    <source>
        <dbReference type="ARBA" id="ARBA00023123"/>
    </source>
</evidence>
<dbReference type="Pfam" id="PF03142">
    <property type="entry name" value="Chitin_synth_2"/>
    <property type="match status" value="1"/>
</dbReference>
<comment type="similarity">
    <text evidence="20">Belongs to the chitin synthase family. Class IV subfamily.</text>
</comment>
<feature type="transmembrane region" description="Helical" evidence="25">
    <location>
        <begin position="1584"/>
        <end position="1607"/>
    </location>
</feature>
<evidence type="ECO:0000256" key="7">
    <source>
        <dbReference type="ARBA" id="ARBA00022679"/>
    </source>
</evidence>
<dbReference type="GO" id="GO:0005886">
    <property type="term" value="C:plasma membrane"/>
    <property type="evidence" value="ECO:0007669"/>
    <property type="project" value="UniProtKB-SubCell"/>
</dbReference>
<feature type="coiled-coil region" evidence="23">
    <location>
        <begin position="2255"/>
        <end position="2282"/>
    </location>
</feature>
<dbReference type="SMART" id="SM00242">
    <property type="entry name" value="MYSc"/>
    <property type="match status" value="1"/>
</dbReference>
<keyword evidence="15 25" id="KW-0472">Membrane</keyword>
<evidence type="ECO:0000256" key="9">
    <source>
        <dbReference type="ARBA" id="ARBA00022737"/>
    </source>
</evidence>
<dbReference type="GO" id="GO:0030832">
    <property type="term" value="P:regulation of actin filament length"/>
    <property type="evidence" value="ECO:0007669"/>
    <property type="project" value="TreeGrafter"/>
</dbReference>
<feature type="compositionally biased region" description="Polar residues" evidence="24">
    <location>
        <begin position="840"/>
        <end position="852"/>
    </location>
</feature>
<feature type="transmembrane region" description="Helical" evidence="25">
    <location>
        <begin position="2226"/>
        <end position="2250"/>
    </location>
</feature>
<evidence type="ECO:0000313" key="27">
    <source>
        <dbReference type="EMBL" id="AHX26706.1"/>
    </source>
</evidence>
<feature type="region of interest" description="Disordered" evidence="24">
    <location>
        <begin position="2583"/>
        <end position="2629"/>
    </location>
</feature>
<keyword evidence="11 22" id="KW-0067">ATP-binding</keyword>
<proteinExistence type="evidence at transcript level"/>
<dbReference type="FunFam" id="3.90.550.10:FF:000139">
    <property type="entry name" value="Chitin synthase 8"/>
    <property type="match status" value="1"/>
</dbReference>
<evidence type="ECO:0000256" key="13">
    <source>
        <dbReference type="ARBA" id="ARBA00023054"/>
    </source>
</evidence>
<comment type="similarity">
    <text evidence="22">Belongs to the TRAFAC class myosin-kinesin ATPase superfamily. Myosin family.</text>
</comment>
<feature type="compositionally biased region" description="Polar residues" evidence="24">
    <location>
        <begin position="2713"/>
        <end position="2735"/>
    </location>
</feature>
<dbReference type="GO" id="GO:0003779">
    <property type="term" value="F:actin binding"/>
    <property type="evidence" value="ECO:0007669"/>
    <property type="project" value="UniProtKB-KW"/>
</dbReference>
<evidence type="ECO:0000256" key="1">
    <source>
        <dbReference type="ARBA" id="ARBA00004245"/>
    </source>
</evidence>
<reference evidence="27" key="1">
    <citation type="journal article" date="2014" name="Genome Biol. Evol.">
        <title>Early divergence, broad distribution, and high diversity of animal chitin synthases.</title>
        <authorList>
            <person name="Zakrzewski A.C."/>
            <person name="Weigert A."/>
            <person name="Helm C."/>
            <person name="Adamski M."/>
            <person name="Adamska M."/>
            <person name="Bleidorn C."/>
            <person name="Raible F."/>
            <person name="Hausen H."/>
        </authorList>
    </citation>
    <scope>NUCLEOTIDE SEQUENCE</scope>
    <source>
        <strain evidence="27">OwfuCS4</strain>
    </source>
</reference>
<evidence type="ECO:0000259" key="26">
    <source>
        <dbReference type="PROSITE" id="PS51456"/>
    </source>
</evidence>
<feature type="transmembrane region" description="Helical" evidence="25">
    <location>
        <begin position="2497"/>
        <end position="2518"/>
    </location>
</feature>
<feature type="compositionally biased region" description="Basic and acidic residues" evidence="24">
    <location>
        <begin position="2609"/>
        <end position="2629"/>
    </location>
</feature>
<keyword evidence="18" id="KW-0206">Cytoskeleton</keyword>
<feature type="transmembrane region" description="Helical" evidence="25">
    <location>
        <begin position="1553"/>
        <end position="1572"/>
    </location>
</feature>
<dbReference type="GO" id="GO:0042995">
    <property type="term" value="C:cell projection"/>
    <property type="evidence" value="ECO:0007669"/>
    <property type="project" value="UniProtKB-SubCell"/>
</dbReference>
<evidence type="ECO:0000256" key="19">
    <source>
        <dbReference type="ARBA" id="ARBA00023273"/>
    </source>
</evidence>
<feature type="binding site" evidence="22">
    <location>
        <begin position="189"/>
        <end position="196"/>
    </location>
    <ligand>
        <name>ATP</name>
        <dbReference type="ChEBI" id="CHEBI:30616"/>
    </ligand>
</feature>
<evidence type="ECO:0000256" key="20">
    <source>
        <dbReference type="ARBA" id="ARBA00046329"/>
    </source>
</evidence>
<feature type="compositionally biased region" description="Acidic residues" evidence="24">
    <location>
        <begin position="1695"/>
        <end position="1704"/>
    </location>
</feature>
<comment type="catalytic activity">
    <reaction evidence="21">
        <text>[(1-&gt;4)-N-acetyl-beta-D-glucosaminyl](n) + UDP-N-acetyl-alpha-D-glucosamine = [(1-&gt;4)-N-acetyl-beta-D-glucosaminyl](n+1) + UDP + H(+)</text>
        <dbReference type="Rhea" id="RHEA:16637"/>
        <dbReference type="Rhea" id="RHEA-COMP:9593"/>
        <dbReference type="Rhea" id="RHEA-COMP:9595"/>
        <dbReference type="ChEBI" id="CHEBI:15378"/>
        <dbReference type="ChEBI" id="CHEBI:17029"/>
        <dbReference type="ChEBI" id="CHEBI:57705"/>
        <dbReference type="ChEBI" id="CHEBI:58223"/>
        <dbReference type="EC" id="2.4.1.16"/>
    </reaction>
</comment>
<feature type="transmembrane region" description="Helical" evidence="25">
    <location>
        <begin position="1340"/>
        <end position="1362"/>
    </location>
</feature>
<dbReference type="GO" id="GO:0004100">
    <property type="term" value="F:chitin synthase activity"/>
    <property type="evidence" value="ECO:0007669"/>
    <property type="project" value="UniProtKB-EC"/>
</dbReference>
<dbReference type="InterPro" id="IPR029044">
    <property type="entry name" value="Nucleotide-diphossugar_trans"/>
</dbReference>
<sequence length="2798" mass="319928">MTKVRWNSNIRSLDTILESPPVRDYDPPPADYDVVPSPRQLYNHWYNGVQVQRNDKALIFELKRTLSDWKMGVGSDVAETEGSDSLVDSGVESGQNDDDLSMLTYFDESVLLKHLSSRYLDGKIYTYIGDVLVAINPFAFLDIYEVEQQELYRDVKVRREIDPHVFWVADNTFQNMRDTGQDQCLLISGESGAGKTETAKFVVQHITYVCNMASNDMENKINEHTPPIDYITAESYVAAMERMINKINPLLEAFGNAQTAMNDNSSRFGKYLELSFTKEGQLEGANIRHYILEKARVIYPGPRMEERNFHIFYYLFAGLGKDQLRRYYLDSPENHRIMKLHDQQPVFRNEDDIYFHRAMYEKQVQIMETVGFTHLQIDKVSKMLAAILHVTNIPFDIDDYTDEIHINDNYSFNAACELLQIDKDEFNSALVTNVGHSRGQRFVIRKSYDQARDGRDALAKSIYLRVFSWVVHEINIRLQPAKSQRSKGPTIGIFDMAGFEIFEENSYEQLCINVANEQMQNFFNEHVFINEQNEYKQERIDWTHIDFENNKPLLDLFLEYPMGIYYLLDEESKFPAATDASFVEKIIVSQQQSRHLSRSFTTMYTFSILHYAGRVEYSSRGFLEKNRDKVSYSLVDCLALSKDDFVHHLFSAQLSKTGAIFWPSKDEKHKYHRDARDPGADNAVATLSSQFRNSMTELMRKLKHSTPHFIKCIRPNEARSAGVFREDLVMKQMKYFGLVEIARIRHAGYPIRLTFSQFLEKYRTICFDQYARVEKNKINCEMILQKVGLQGYEVGISKVFLKSWHVEKLDVVLDDITRELFRVQLAKRAQKANEKLKSSEPASNHTSGSTSPRKSERGVTMDVPKQLVLESDTGSQKVLTSGMKRGSIFQHPFLTPAPSPRGTRRSKQRRAGIASTDADSDSNVIETPRRPASDSFALSQTEKMRKPNDTGMHNVKSAPDFQDPVYEELDEHAFSAKTAAHVSTNPNDSGNHLVIPSRQTSQLNGSRPDSQMSTDSVFLQEKTVATPDVIREEPGGIVIPHKNVQNSPIEPQVQIKNNQTLDAALAQQYAAVNNAIAVEQTADQQNDDSQLPEYTPLKRVKSNQKITSPGKNTDDFKTARDQRKSVVGFSGQTKVIPMEEKSTGKTEEELYGDINDEEELDDAYMAWDVFRMQSRDNEHASANKCIRTLTYIAKFFSYVLVSLLVLATAIASKGSFLLILNSIVHEQKKLETAEGDKWKRDRWVLIAAGTVCLPYGLTFLECVLRTLFGNREWPTLKAFIWCVFMETVYCIGIALFTLRVLPCLDIIRALLVMTTVFSIPSFITIIFAERDENPKKRIISYTLDILAFVMQLTIFGVMMTFYKSCDKDPSQDDEITKGWIRTMEGDGIMWELPVSVFMISIGWWENFADRDIFIGSFELPLRYYREILQYTRLKTYMFVALWKCVVVFGMAFLLYPDLQQSVTDRLTPTNPPKLNTTVSPVNFTDFTTPGYNMTTYGHNITNVMLMIEDDTVKPTENGTMDNVTTMLPTTSTIRLPTPPPLPCNHDGDYFNCMWAFIPMVIQATTSFGCFFFSKIAVKLLQQRICFSIPLTICTPVMILITLILKGINEDLFKINEFTYWALPSDTWTPMFIFHLAFGLTAWWTSQMWLARHIWYPNNDRLATADRIFVMPNYDAAIIEQSMLFNRRRNDKDLYEDAEDEEGEGESSSGDTSQRKKADLEDVTTMIYCCATMWHENENEMVQMLKSVMRMDTDQSARRLAQDAFGIKDPDYYEFETHIFFDDCMEQTEDDKFIPNQFVKQLCELIVRAACSVHEMSVKIADPTKVPTPYGGKLIWTLPGGNVVVAHLKDKNRIRHRKRWSQCMYMYYLLGYKLMGMKEDGASDSSSIATSKWNKKFNKYTHHVKSDIFKNVNERVVLEAENTYLLALDGDVDFKPEAVQLLIDRMKKNPKVGAACGRIHPIGGGPMVWYQTFEYAIGHWLQKAAEHVFGCVLCSPGCFSMFRGSALMDDNVMRTYTTKPTEARHYVQYDQGEDRWLCTLILQQGWRVEYCAASDALTYAPEDFKEFFNQRRRWMPSTMANIMDLLQSWGHSVSHNDNLSHPYMVYQLLLMISTILGPATIILMIAGSINAVFKASLVIAYCAAVIPVAIFVTTCYVAKPNRQLDLASLMSAMYAVVMMAVFVGILIQITQDSIFSPNAIFLVMMAFIFITAGILHPQEILCLPPGLLFFITIPSGYLLLVIYSFCNLNIVSWGTREVAKKKSEKEREVMQKQQEKIEQAKKVGLVGGMMGMIALPTDDSACCGIRQCCKCCDDSSKVNQQHLMTQILVTLERIDASKSTNPATQAPSTPISPIVSTPTPVQAQPQAIAAAPEVQPSKPAQEVEDIALVENPLDPHWIKDPEIGNGPIEYLDKKEWVFWIKMVNKYLKPLIEDRDQKAKISDDLKSLRNAVTFGFFMCNILWMVVMFMVQTVAGELKDSIFIPIPRPPPLTPLKLEPLGFVFLAFFATLLVLQFIAMLVHRYGTVLHILASVDLDMCKRRPLSQNEEGQDEAVSPERVVNFVKTLQRLRIDDVEGERFNEGGSVKSLSEVISGRPRPIGESSETENDGNGVEHETRARAPIDRRKSRIEGSHLHQQFVQRFGTYRRKLHQEGGNMNMNQFISTTLRRAAEPPRSQPRFRKHSRAVFGTNARMHTSNRLREAGTRGSIRRYDEVSNPSIGRYSSANGNVPNHGNNFGYSNSDDDYRRDSNQGNDYQRNYYKRDDYRRDDYRGRANSREQNYRPRNNGYNDSYSSPNHYPV</sequence>
<evidence type="ECO:0000256" key="17">
    <source>
        <dbReference type="ARBA" id="ARBA00023180"/>
    </source>
</evidence>
<dbReference type="Gene3D" id="3.40.850.10">
    <property type="entry name" value="Kinesin motor domain"/>
    <property type="match status" value="1"/>
</dbReference>
<dbReference type="PROSITE" id="PS51456">
    <property type="entry name" value="MYOSIN_MOTOR"/>
    <property type="match status" value="1"/>
</dbReference>
<dbReference type="InterPro" id="IPR001609">
    <property type="entry name" value="Myosin_head_motor_dom-like"/>
</dbReference>
<feature type="region of interest" description="Actin-binding" evidence="22">
    <location>
        <begin position="695"/>
        <end position="717"/>
    </location>
</feature>
<dbReference type="GO" id="GO:0000146">
    <property type="term" value="F:microfilament motor activity"/>
    <property type="evidence" value="ECO:0007669"/>
    <property type="project" value="TreeGrafter"/>
</dbReference>
<dbReference type="InterPro" id="IPR055120">
    <property type="entry name" value="Chs-1/2_IV_N"/>
</dbReference>
<dbReference type="Pfam" id="PF00063">
    <property type="entry name" value="Myosin_head"/>
    <property type="match status" value="1"/>
</dbReference>
<feature type="compositionally biased region" description="Basic and acidic residues" evidence="24">
    <location>
        <begin position="2758"/>
        <end position="2779"/>
    </location>
</feature>
<feature type="domain" description="Myosin motor" evidence="26">
    <location>
        <begin position="95"/>
        <end position="814"/>
    </location>
</feature>
<dbReference type="Gene3D" id="1.20.58.530">
    <property type="match status" value="1"/>
</dbReference>
<name>A0A023PP37_OWEFU</name>
<evidence type="ECO:0000256" key="16">
    <source>
        <dbReference type="ARBA" id="ARBA00023175"/>
    </source>
</evidence>
<feature type="region of interest" description="Disordered" evidence="24">
    <location>
        <begin position="1695"/>
        <end position="1716"/>
    </location>
</feature>
<evidence type="ECO:0000256" key="24">
    <source>
        <dbReference type="SAM" id="MobiDB-lite"/>
    </source>
</evidence>
<dbReference type="PANTHER" id="PTHR46256">
    <property type="entry name" value="AGAP011099-PA"/>
    <property type="match status" value="1"/>
</dbReference>
<feature type="compositionally biased region" description="Polar residues" evidence="24">
    <location>
        <begin position="2780"/>
        <end position="2798"/>
    </location>
</feature>
<accession>A0A023PP37</accession>
<feature type="transmembrane region" description="Helical" evidence="25">
    <location>
        <begin position="2165"/>
        <end position="2186"/>
    </location>
</feature>
<evidence type="ECO:0000256" key="18">
    <source>
        <dbReference type="ARBA" id="ARBA00023212"/>
    </source>
</evidence>
<comment type="subcellular location">
    <subcellularLocation>
        <location evidence="3">Cell membrane</location>
        <topology evidence="3">Multi-pass membrane protein</topology>
    </subcellularLocation>
    <subcellularLocation>
        <location evidence="2">Cell projection</location>
    </subcellularLocation>
    <subcellularLocation>
        <location evidence="1">Cytoplasm</location>
        <location evidence="1">Cytoskeleton</location>
    </subcellularLocation>
</comment>
<feature type="transmembrane region" description="Helical" evidence="25">
    <location>
        <begin position="1243"/>
        <end position="1266"/>
    </location>
</feature>
<feature type="transmembrane region" description="Helical" evidence="25">
    <location>
        <begin position="1310"/>
        <end position="1328"/>
    </location>
</feature>
<feature type="region of interest" description="Disordered" evidence="24">
    <location>
        <begin position="2690"/>
        <end position="2798"/>
    </location>
</feature>
<feature type="transmembrane region" description="Helical" evidence="25">
    <location>
        <begin position="1278"/>
        <end position="1298"/>
    </location>
</feature>
<dbReference type="InterPro" id="IPR027417">
    <property type="entry name" value="P-loop_NTPase"/>
</dbReference>
<evidence type="ECO:0000256" key="5">
    <source>
        <dbReference type="ARBA" id="ARBA00022475"/>
    </source>
</evidence>
<feature type="transmembrane region" description="Helical" evidence="25">
    <location>
        <begin position="2198"/>
        <end position="2214"/>
    </location>
</feature>
<dbReference type="GO" id="GO:0004674">
    <property type="term" value="F:protein serine/threonine kinase activity"/>
    <property type="evidence" value="ECO:0007669"/>
    <property type="project" value="TreeGrafter"/>
</dbReference>
<evidence type="ECO:0000256" key="21">
    <source>
        <dbReference type="ARBA" id="ARBA00048014"/>
    </source>
</evidence>
<evidence type="ECO:0000256" key="25">
    <source>
        <dbReference type="SAM" id="Phobius"/>
    </source>
</evidence>
<feature type="transmembrane region" description="Helical" evidence="25">
    <location>
        <begin position="1195"/>
        <end position="1223"/>
    </location>
</feature>
<keyword evidence="7" id="KW-0808">Transferase</keyword>
<evidence type="ECO:0000256" key="4">
    <source>
        <dbReference type="ARBA" id="ARBA00012543"/>
    </source>
</evidence>
<dbReference type="InterPro" id="IPR036961">
    <property type="entry name" value="Kinesin_motor_dom_sf"/>
</dbReference>
<dbReference type="PRINTS" id="PR00193">
    <property type="entry name" value="MYOSINHEAVY"/>
</dbReference>
<dbReference type="PANTHER" id="PTHR46256:SF3">
    <property type="entry name" value="MYOSIN MOTOR DOMAIN-CONTAINING PROTEIN"/>
    <property type="match status" value="1"/>
</dbReference>
<dbReference type="EC" id="2.4.1.16" evidence="4"/>
<organism evidence="27">
    <name type="scientific">Owenia fusiformis</name>
    <name type="common">Polychaete worm</name>
    <dbReference type="NCBI Taxonomy" id="6347"/>
    <lineage>
        <taxon>Eukaryota</taxon>
        <taxon>Metazoa</taxon>
        <taxon>Spiralia</taxon>
        <taxon>Lophotrochozoa</taxon>
        <taxon>Annelida</taxon>
        <taxon>Polychaeta</taxon>
        <taxon>Sedentaria</taxon>
        <taxon>Canalipalpata</taxon>
        <taxon>Sabellida</taxon>
        <taxon>Oweniida</taxon>
        <taxon>Oweniidae</taxon>
        <taxon>Owenia</taxon>
    </lineage>
</organism>
<keyword evidence="6" id="KW-0963">Cytoplasm</keyword>
<dbReference type="SUPFAM" id="SSF52540">
    <property type="entry name" value="P-loop containing nucleoside triphosphate hydrolases"/>
    <property type="match status" value="1"/>
</dbReference>
<evidence type="ECO:0000256" key="2">
    <source>
        <dbReference type="ARBA" id="ARBA00004316"/>
    </source>
</evidence>
<keyword evidence="19" id="KW-0966">Cell projection</keyword>
<evidence type="ECO:0000256" key="3">
    <source>
        <dbReference type="ARBA" id="ARBA00004651"/>
    </source>
</evidence>
<evidence type="ECO:0000256" key="23">
    <source>
        <dbReference type="SAM" id="Coils"/>
    </source>
</evidence>
<keyword evidence="16 22" id="KW-0505">Motor protein</keyword>
<evidence type="ECO:0000256" key="6">
    <source>
        <dbReference type="ARBA" id="ARBA00022490"/>
    </source>
</evidence>
<dbReference type="GO" id="GO:0005524">
    <property type="term" value="F:ATP binding"/>
    <property type="evidence" value="ECO:0007669"/>
    <property type="project" value="UniProtKB-UniRule"/>
</dbReference>
<keyword evidence="12 25" id="KW-1133">Transmembrane helix</keyword>
<keyword evidence="17" id="KW-0325">Glycoprotein</keyword>
<evidence type="ECO:0000256" key="22">
    <source>
        <dbReference type="PROSITE-ProRule" id="PRU00782"/>
    </source>
</evidence>
<dbReference type="Gene3D" id="1.20.120.720">
    <property type="entry name" value="Myosin VI head, motor domain, U50 subdomain"/>
    <property type="match status" value="1"/>
</dbReference>